<protein>
    <submittedName>
        <fullName evidence="2">Uncharacterized protein</fullName>
    </submittedName>
</protein>
<name>A0AAN6Y756_9PEZI</name>
<dbReference type="InterPro" id="IPR025533">
    <property type="entry name" value="DUF4419"/>
</dbReference>
<evidence type="ECO:0000313" key="3">
    <source>
        <dbReference type="Proteomes" id="UP001301769"/>
    </source>
</evidence>
<feature type="signal peptide" evidence="1">
    <location>
        <begin position="1"/>
        <end position="15"/>
    </location>
</feature>
<comment type="caution">
    <text evidence="2">The sequence shown here is derived from an EMBL/GenBank/DDBJ whole genome shotgun (WGS) entry which is preliminary data.</text>
</comment>
<reference evidence="2" key="1">
    <citation type="journal article" date="2023" name="Mol. Phylogenet. Evol.">
        <title>Genome-scale phylogeny and comparative genomics of the fungal order Sordariales.</title>
        <authorList>
            <person name="Hensen N."/>
            <person name="Bonometti L."/>
            <person name="Westerberg I."/>
            <person name="Brannstrom I.O."/>
            <person name="Guillou S."/>
            <person name="Cros-Aarteil S."/>
            <person name="Calhoun S."/>
            <person name="Haridas S."/>
            <person name="Kuo A."/>
            <person name="Mondo S."/>
            <person name="Pangilinan J."/>
            <person name="Riley R."/>
            <person name="LaButti K."/>
            <person name="Andreopoulos B."/>
            <person name="Lipzen A."/>
            <person name="Chen C."/>
            <person name="Yan M."/>
            <person name="Daum C."/>
            <person name="Ng V."/>
            <person name="Clum A."/>
            <person name="Steindorff A."/>
            <person name="Ohm R.A."/>
            <person name="Martin F."/>
            <person name="Silar P."/>
            <person name="Natvig D.O."/>
            <person name="Lalanne C."/>
            <person name="Gautier V."/>
            <person name="Ament-Velasquez S.L."/>
            <person name="Kruys A."/>
            <person name="Hutchinson M.I."/>
            <person name="Powell A.J."/>
            <person name="Barry K."/>
            <person name="Miller A.N."/>
            <person name="Grigoriev I.V."/>
            <person name="Debuchy R."/>
            <person name="Gladieux P."/>
            <person name="Hiltunen Thoren M."/>
            <person name="Johannesson H."/>
        </authorList>
    </citation>
    <scope>NUCLEOTIDE SEQUENCE</scope>
    <source>
        <strain evidence="2">PSN293</strain>
    </source>
</reference>
<gene>
    <name evidence="2" type="ORF">QBC37DRAFT_315886</name>
</gene>
<dbReference type="AlphaFoldDB" id="A0AAN6Y756"/>
<sequence length="453" mass="50357">MVLLRSLFLAGTAAAAVVILPGGDPKPYKGAAAATSADDFYRNSAYNEFYNNTAKLIMTSHSVVSRDNISALSLPDVHPSGDSFIRGAMQAWAEHLHLVIRPDEVWFTILVQMNFYMISHAEEIRSLFVDHQGQQEIRVEEFTWYRVLIKFKDEIQKRVKTPWLLDWIMPNFSTTTDNDIMTANILMMGLTKAYFKFVGKVVCGLPSVTLLGELSDWEKLLAKLDRLPAFGKEPEEYKARLRPILTRFVQSYKEPDSPATREFWNSIVVASKSGGICGEPPVYVSGWLTGFYYWSDSGSAFARVSSNAAGRNGKNLVLDGIAYPILDLTMIPIGYGTVPFTMLDYNNVPEFQAYLAAGLLGKQITQGPPAGYKEALQRVKGNVSLAEDKAQHGTLKPLSGWMLYGPVDHNKTRAATTGVNRPVWIEENEPYLVQYSISRSMQAGEVCGVAQAP</sequence>
<dbReference type="PANTHER" id="PTHR31252">
    <property type="entry name" value="DUF4419 DOMAIN-CONTAINING PROTEIN"/>
    <property type="match status" value="1"/>
</dbReference>
<dbReference type="Proteomes" id="UP001301769">
    <property type="component" value="Unassembled WGS sequence"/>
</dbReference>
<dbReference type="PANTHER" id="PTHR31252:SF11">
    <property type="entry name" value="DUF4419 DOMAIN-CONTAINING PROTEIN"/>
    <property type="match status" value="1"/>
</dbReference>
<accession>A0AAN6Y756</accession>
<proteinExistence type="predicted"/>
<reference evidence="2" key="2">
    <citation type="submission" date="2023-05" db="EMBL/GenBank/DDBJ databases">
        <authorList>
            <consortium name="Lawrence Berkeley National Laboratory"/>
            <person name="Steindorff A."/>
            <person name="Hensen N."/>
            <person name="Bonometti L."/>
            <person name="Westerberg I."/>
            <person name="Brannstrom I.O."/>
            <person name="Guillou S."/>
            <person name="Cros-Aarteil S."/>
            <person name="Calhoun S."/>
            <person name="Haridas S."/>
            <person name="Kuo A."/>
            <person name="Mondo S."/>
            <person name="Pangilinan J."/>
            <person name="Riley R."/>
            <person name="Labutti K."/>
            <person name="Andreopoulos B."/>
            <person name="Lipzen A."/>
            <person name="Chen C."/>
            <person name="Yanf M."/>
            <person name="Daum C."/>
            <person name="Ng V."/>
            <person name="Clum A."/>
            <person name="Ohm R."/>
            <person name="Martin F."/>
            <person name="Silar P."/>
            <person name="Natvig D."/>
            <person name="Lalanne C."/>
            <person name="Gautier V."/>
            <person name="Ament-Velasquez S.L."/>
            <person name="Kruys A."/>
            <person name="Hutchinson M.I."/>
            <person name="Powell A.J."/>
            <person name="Barry K."/>
            <person name="Miller A.N."/>
            <person name="Grigoriev I.V."/>
            <person name="Debuchy R."/>
            <person name="Gladieux P."/>
            <person name="Thoren M.H."/>
            <person name="Johannesson H."/>
        </authorList>
    </citation>
    <scope>NUCLEOTIDE SEQUENCE</scope>
    <source>
        <strain evidence="2">PSN293</strain>
    </source>
</reference>
<evidence type="ECO:0000313" key="2">
    <source>
        <dbReference type="EMBL" id="KAK4213704.1"/>
    </source>
</evidence>
<evidence type="ECO:0000256" key="1">
    <source>
        <dbReference type="SAM" id="SignalP"/>
    </source>
</evidence>
<organism evidence="2 3">
    <name type="scientific">Rhypophila decipiens</name>
    <dbReference type="NCBI Taxonomy" id="261697"/>
    <lineage>
        <taxon>Eukaryota</taxon>
        <taxon>Fungi</taxon>
        <taxon>Dikarya</taxon>
        <taxon>Ascomycota</taxon>
        <taxon>Pezizomycotina</taxon>
        <taxon>Sordariomycetes</taxon>
        <taxon>Sordariomycetidae</taxon>
        <taxon>Sordariales</taxon>
        <taxon>Naviculisporaceae</taxon>
        <taxon>Rhypophila</taxon>
    </lineage>
</organism>
<keyword evidence="3" id="KW-1185">Reference proteome</keyword>
<keyword evidence="1" id="KW-0732">Signal</keyword>
<feature type="chain" id="PRO_5042953274" evidence="1">
    <location>
        <begin position="16"/>
        <end position="453"/>
    </location>
</feature>
<dbReference type="Pfam" id="PF14388">
    <property type="entry name" value="DUF4419"/>
    <property type="match status" value="1"/>
</dbReference>
<dbReference type="EMBL" id="MU858105">
    <property type="protein sequence ID" value="KAK4213704.1"/>
    <property type="molecule type" value="Genomic_DNA"/>
</dbReference>